<accession>X0Y723</accession>
<organism evidence="1">
    <name type="scientific">marine sediment metagenome</name>
    <dbReference type="NCBI Taxonomy" id="412755"/>
    <lineage>
        <taxon>unclassified sequences</taxon>
        <taxon>metagenomes</taxon>
        <taxon>ecological metagenomes</taxon>
    </lineage>
</organism>
<evidence type="ECO:0000313" key="1">
    <source>
        <dbReference type="EMBL" id="GAG32691.1"/>
    </source>
</evidence>
<proteinExistence type="predicted"/>
<protein>
    <submittedName>
        <fullName evidence="1">Uncharacterized protein</fullName>
    </submittedName>
</protein>
<feature type="non-terminal residue" evidence="1">
    <location>
        <position position="241"/>
    </location>
</feature>
<feature type="non-terminal residue" evidence="1">
    <location>
        <position position="1"/>
    </location>
</feature>
<comment type="caution">
    <text evidence="1">The sequence shown here is derived from an EMBL/GenBank/DDBJ whole genome shotgun (WGS) entry which is preliminary data.</text>
</comment>
<dbReference type="AlphaFoldDB" id="X0Y723"/>
<sequence>DRAAVRVGQVERKSELDGSFELPLTYMPGDDDNSVLFVSHDHYCANAIRLDDHANGETIQLEPKRRVTFAAFQGSLSGEPFANSQRAIANAVRNRLAHVTEFELTDEENREQIIHRMFSMQQGRALYDRATLVNVGQFRAATHGVFGWISKPTSQKTVTMWCALVDFRTGETEESSRIAFAEGTALDLATEYLVDQVVFGLCTVKILAPRDRTRCQRRTAQVKGFIQFRPESWKLLVSVKP</sequence>
<dbReference type="EMBL" id="BARS01049415">
    <property type="protein sequence ID" value="GAG32691.1"/>
    <property type="molecule type" value="Genomic_DNA"/>
</dbReference>
<gene>
    <name evidence="1" type="ORF">S01H1_73914</name>
</gene>
<dbReference type="Gene3D" id="3.40.50.10610">
    <property type="entry name" value="ABC-type transport auxiliary lipoprotein component"/>
    <property type="match status" value="1"/>
</dbReference>
<reference evidence="1" key="1">
    <citation type="journal article" date="2014" name="Front. Microbiol.">
        <title>High frequency of phylogenetically diverse reductive dehalogenase-homologous genes in deep subseafloor sedimentary metagenomes.</title>
        <authorList>
            <person name="Kawai M."/>
            <person name="Futagami T."/>
            <person name="Toyoda A."/>
            <person name="Takaki Y."/>
            <person name="Nishi S."/>
            <person name="Hori S."/>
            <person name="Arai W."/>
            <person name="Tsubouchi T."/>
            <person name="Morono Y."/>
            <person name="Uchiyama I."/>
            <person name="Ito T."/>
            <person name="Fujiyama A."/>
            <person name="Inagaki F."/>
            <person name="Takami H."/>
        </authorList>
    </citation>
    <scope>NUCLEOTIDE SEQUENCE</scope>
    <source>
        <strain evidence="1">Expedition CK06-06</strain>
    </source>
</reference>
<name>X0Y723_9ZZZZ</name>